<keyword evidence="2" id="KW-1185">Reference proteome</keyword>
<evidence type="ECO:0000313" key="1">
    <source>
        <dbReference type="EMBL" id="PCC37602.1"/>
    </source>
</evidence>
<comment type="caution">
    <text evidence="1">The sequence shown here is derived from an EMBL/GenBank/DDBJ whole genome shotgun (WGS) entry which is preliminary data.</text>
</comment>
<sequence length="141" mass="15054">MQMLTAIANEEASTSYTYELDLAEEQSIQVTPSGAAMVVDAAGNTVLVFGEPWASDAEGKPVDTWFEVDGPTLTQVVDHQDTENVAYPVVSDPIFLAPWMVKCLVGIGLKGPDITRIAQLGTPYSILAAFGRGAVACIFMK</sequence>
<proteinExistence type="predicted"/>
<reference evidence="1 2" key="1">
    <citation type="journal article" date="2017" name="Elife">
        <title>Extensive horizontal gene transfer in cheese-associated bacteria.</title>
        <authorList>
            <person name="Bonham K.S."/>
            <person name="Wolfe B.E."/>
            <person name="Dutton R.J."/>
        </authorList>
    </citation>
    <scope>NUCLEOTIDE SEQUENCE [LARGE SCALE GENOMIC DNA]</scope>
    <source>
        <strain evidence="1 2">341_9</strain>
    </source>
</reference>
<protein>
    <submittedName>
        <fullName evidence="1">Uncharacterized protein</fullName>
    </submittedName>
</protein>
<dbReference type="AlphaFoldDB" id="A0A2A3YCV8"/>
<evidence type="ECO:0000313" key="2">
    <source>
        <dbReference type="Proteomes" id="UP000218598"/>
    </source>
</evidence>
<dbReference type="EMBL" id="NRGR01000058">
    <property type="protein sequence ID" value="PCC37602.1"/>
    <property type="molecule type" value="Genomic_DNA"/>
</dbReference>
<dbReference type="Proteomes" id="UP000218598">
    <property type="component" value="Unassembled WGS sequence"/>
</dbReference>
<organism evidence="1 2">
    <name type="scientific">Brachybacterium alimentarium</name>
    <dbReference type="NCBI Taxonomy" id="47845"/>
    <lineage>
        <taxon>Bacteria</taxon>
        <taxon>Bacillati</taxon>
        <taxon>Actinomycetota</taxon>
        <taxon>Actinomycetes</taxon>
        <taxon>Micrococcales</taxon>
        <taxon>Dermabacteraceae</taxon>
        <taxon>Brachybacterium</taxon>
    </lineage>
</organism>
<gene>
    <name evidence="1" type="ORF">CIK66_18480</name>
</gene>
<accession>A0A2A3YCV8</accession>
<name>A0A2A3YCV8_9MICO</name>